<accession>A0A9D9GZQ8</accession>
<evidence type="ECO:0000313" key="2">
    <source>
        <dbReference type="EMBL" id="MBO8430759.1"/>
    </source>
</evidence>
<evidence type="ECO:0000313" key="3">
    <source>
        <dbReference type="Proteomes" id="UP000823632"/>
    </source>
</evidence>
<name>A0A9D9GZQ8_9BACT</name>
<dbReference type="SUPFAM" id="SSF111369">
    <property type="entry name" value="HlyD-like secretion proteins"/>
    <property type="match status" value="1"/>
</dbReference>
<keyword evidence="1" id="KW-0175">Coiled coil</keyword>
<gene>
    <name evidence="2" type="ORF">IAC76_05165</name>
</gene>
<comment type="caution">
    <text evidence="2">The sequence shown here is derived from an EMBL/GenBank/DDBJ whole genome shotgun (WGS) entry which is preliminary data.</text>
</comment>
<sequence>MSKNNKLVVLLSVLVILIIGGGILVWLINADTVATSEAVIESEKIPVNAEVSGKLKDIFVKPNQIVSTGQLVAEIEVQQTVAAPAVSQKEMIESSKKKLEEAEENHTNFAIMYKDGIISQQEYDESLEKLASAKEDYENNVSGKIQPLPKTTVTTVTKKVYAPKDGTVSINFIDKGENAVKDNPIVLIDTDKPKLVAYFDTKFRENLSVGSAVIIKPNNFNGKVFGGIIESIAAEPEMSADKNSQVIPVTIRFNSNMNGYSFDKNQSFSVKLKK</sequence>
<evidence type="ECO:0000256" key="1">
    <source>
        <dbReference type="SAM" id="Coils"/>
    </source>
</evidence>
<dbReference type="GO" id="GO:0015562">
    <property type="term" value="F:efflux transmembrane transporter activity"/>
    <property type="evidence" value="ECO:0007669"/>
    <property type="project" value="TreeGrafter"/>
</dbReference>
<dbReference type="EMBL" id="JADIND010000108">
    <property type="protein sequence ID" value="MBO8430759.1"/>
    <property type="molecule type" value="Genomic_DNA"/>
</dbReference>
<reference evidence="2" key="2">
    <citation type="journal article" date="2021" name="PeerJ">
        <title>Extensive microbial diversity within the chicken gut microbiome revealed by metagenomics and culture.</title>
        <authorList>
            <person name="Gilroy R."/>
            <person name="Ravi A."/>
            <person name="Getino M."/>
            <person name="Pursley I."/>
            <person name="Horton D.L."/>
            <person name="Alikhan N.F."/>
            <person name="Baker D."/>
            <person name="Gharbi K."/>
            <person name="Hall N."/>
            <person name="Watson M."/>
            <person name="Adriaenssens E.M."/>
            <person name="Foster-Nyarko E."/>
            <person name="Jarju S."/>
            <person name="Secka A."/>
            <person name="Antonio M."/>
            <person name="Oren A."/>
            <person name="Chaudhuri R.R."/>
            <person name="La Ragione R."/>
            <person name="Hildebrand F."/>
            <person name="Pallen M.J."/>
        </authorList>
    </citation>
    <scope>NUCLEOTIDE SEQUENCE</scope>
    <source>
        <strain evidence="2">10192</strain>
    </source>
</reference>
<reference evidence="2" key="1">
    <citation type="submission" date="2020-10" db="EMBL/GenBank/DDBJ databases">
        <authorList>
            <person name="Gilroy R."/>
        </authorList>
    </citation>
    <scope>NUCLEOTIDE SEQUENCE</scope>
    <source>
        <strain evidence="2">10192</strain>
    </source>
</reference>
<dbReference type="Gene3D" id="2.40.30.170">
    <property type="match status" value="1"/>
</dbReference>
<feature type="coiled-coil region" evidence="1">
    <location>
        <begin position="85"/>
        <end position="140"/>
    </location>
</feature>
<protein>
    <submittedName>
        <fullName evidence="2">HlyD family efflux transporter periplasmic adaptor subunit</fullName>
    </submittedName>
</protein>
<proteinExistence type="predicted"/>
<dbReference type="GO" id="GO:1990281">
    <property type="term" value="C:efflux pump complex"/>
    <property type="evidence" value="ECO:0007669"/>
    <property type="project" value="TreeGrafter"/>
</dbReference>
<organism evidence="2 3">
    <name type="scientific">Candidatus Scatousia excrementipullorum</name>
    <dbReference type="NCBI Taxonomy" id="2840936"/>
    <lineage>
        <taxon>Bacteria</taxon>
        <taxon>Candidatus Scatousia</taxon>
    </lineage>
</organism>
<dbReference type="Proteomes" id="UP000823632">
    <property type="component" value="Unassembled WGS sequence"/>
</dbReference>
<dbReference type="AlphaFoldDB" id="A0A9D9GZQ8"/>
<dbReference type="Gene3D" id="2.40.50.100">
    <property type="match status" value="1"/>
</dbReference>
<dbReference type="PANTHER" id="PTHR30469">
    <property type="entry name" value="MULTIDRUG RESISTANCE PROTEIN MDTA"/>
    <property type="match status" value="1"/>
</dbReference>